<evidence type="ECO:0000256" key="1">
    <source>
        <dbReference type="ARBA" id="ARBA00004651"/>
    </source>
</evidence>
<feature type="repeat" description="ANK" evidence="13">
    <location>
        <begin position="163"/>
        <end position="195"/>
    </location>
</feature>
<keyword evidence="18" id="KW-1185">Reference proteome</keyword>
<dbReference type="PROSITE" id="PS50297">
    <property type="entry name" value="ANK_REP_REGION"/>
    <property type="match status" value="1"/>
</dbReference>
<feature type="transmembrane region" description="Helical" evidence="15">
    <location>
        <begin position="471"/>
        <end position="493"/>
    </location>
</feature>
<evidence type="ECO:0000256" key="12">
    <source>
        <dbReference type="ARBA" id="ARBA00023303"/>
    </source>
</evidence>
<keyword evidence="5" id="KW-0107">Calcium channel</keyword>
<feature type="compositionally biased region" description="Basic and acidic residues" evidence="14">
    <location>
        <begin position="258"/>
        <end position="281"/>
    </location>
</feature>
<keyword evidence="11 15" id="KW-0472">Membrane</keyword>
<keyword evidence="12" id="KW-0407">Ion channel</keyword>
<evidence type="ECO:0000256" key="10">
    <source>
        <dbReference type="ARBA" id="ARBA00023065"/>
    </source>
</evidence>
<reference evidence="17" key="1">
    <citation type="submission" date="2022-11" db="EMBL/GenBank/DDBJ databases">
        <title>Centuries of genome instability and evolution in soft-shell clam transmissible cancer (bioRxiv).</title>
        <authorList>
            <person name="Hart S.F.M."/>
            <person name="Yonemitsu M.A."/>
            <person name="Giersch R.M."/>
            <person name="Beal B.F."/>
            <person name="Arriagada G."/>
            <person name="Davis B.W."/>
            <person name="Ostrander E.A."/>
            <person name="Goff S.P."/>
            <person name="Metzger M.J."/>
        </authorList>
    </citation>
    <scope>NUCLEOTIDE SEQUENCE</scope>
    <source>
        <strain evidence="17">MELC-2E11</strain>
        <tissue evidence="17">Siphon/mantle</tissue>
    </source>
</reference>
<feature type="transmembrane region" description="Helical" evidence="15">
    <location>
        <begin position="593"/>
        <end position="613"/>
    </location>
</feature>
<feature type="transmembrane region" description="Helical" evidence="15">
    <location>
        <begin position="697"/>
        <end position="722"/>
    </location>
</feature>
<feature type="region of interest" description="Disordered" evidence="14">
    <location>
        <begin position="238"/>
        <end position="333"/>
    </location>
</feature>
<dbReference type="PANTHER" id="PTHR10582:SF2">
    <property type="entry name" value="INACTIVE"/>
    <property type="match status" value="1"/>
</dbReference>
<dbReference type="SUPFAM" id="SSF48403">
    <property type="entry name" value="Ankyrin repeat"/>
    <property type="match status" value="1"/>
</dbReference>
<dbReference type="InterPro" id="IPR024862">
    <property type="entry name" value="TRPV"/>
</dbReference>
<dbReference type="Proteomes" id="UP001164746">
    <property type="component" value="Chromosome 5"/>
</dbReference>
<feature type="transmembrane region" description="Helical" evidence="15">
    <location>
        <begin position="634"/>
        <end position="655"/>
    </location>
</feature>
<evidence type="ECO:0000256" key="5">
    <source>
        <dbReference type="ARBA" id="ARBA00022673"/>
    </source>
</evidence>
<gene>
    <name evidence="17" type="ORF">MAR_020902</name>
</gene>
<keyword evidence="4" id="KW-0109">Calcium transport</keyword>
<keyword evidence="3" id="KW-1003">Cell membrane</keyword>
<dbReference type="SMART" id="SM00248">
    <property type="entry name" value="ANK"/>
    <property type="match status" value="2"/>
</dbReference>
<evidence type="ECO:0000256" key="7">
    <source>
        <dbReference type="ARBA" id="ARBA00022737"/>
    </source>
</evidence>
<name>A0ABY7E6C3_MYAAR</name>
<dbReference type="PANTHER" id="PTHR10582">
    <property type="entry name" value="TRANSIENT RECEPTOR POTENTIAL ION CHANNEL PROTEIN"/>
    <property type="match status" value="1"/>
</dbReference>
<comment type="subcellular location">
    <subcellularLocation>
        <location evidence="1">Cell membrane</location>
        <topology evidence="1">Multi-pass membrane protein</topology>
    </subcellularLocation>
</comment>
<evidence type="ECO:0000256" key="6">
    <source>
        <dbReference type="ARBA" id="ARBA00022692"/>
    </source>
</evidence>
<protein>
    <submittedName>
        <fullName evidence="17">TRPV3-like protein</fullName>
    </submittedName>
</protein>
<feature type="transmembrane region" description="Helical" evidence="15">
    <location>
        <begin position="568"/>
        <end position="587"/>
    </location>
</feature>
<keyword evidence="2" id="KW-0813">Transport</keyword>
<keyword evidence="6 15" id="KW-0812">Transmembrane</keyword>
<dbReference type="PROSITE" id="PS50088">
    <property type="entry name" value="ANK_REPEAT"/>
    <property type="match status" value="1"/>
</dbReference>
<keyword evidence="9 15" id="KW-1133">Transmembrane helix</keyword>
<dbReference type="Gene3D" id="1.25.40.20">
    <property type="entry name" value="Ankyrin repeat-containing domain"/>
    <property type="match status" value="1"/>
</dbReference>
<keyword evidence="10" id="KW-0406">Ion transport</keyword>
<sequence>MKSNEDKVTVQPEDTVKEVLDKIINQVKEIYNLHVKGRDISRKRVKSVVSLLDKLNIDDNGLVGIVNETSTKSEYTNIIYIAIENYVPQLETFLESLIERYPKLICLPRKDEKYYGHTAFHMAVCKNYQKLAKKMLDTIGRVDKEELFRECATGRNFKQTVMIGELPLFTAALSFNIEMFEILLNKGADLYETNSTKDDIYHALIRYAHYYPNKEDEVIEFLRLIMAKVERTRNADVGENADTFDDSSKGSKSTDTTKLGHDQTKDTSKELKHADKTKQEDQNNEPSQEPMTATSNKQEEHPTKESSNKLEHANSIKQDKYPKKDTSPGELWSWRNNSGLNPLELATKYGLCKIFGMIYNSEGNDGLNDIKTYDITELDPVLQSTARDHPADSGSLLQFLFEIHPSQAFPFIRTPQISKIIHKKWKYYRIIVYIWFILHLVFMGFLTWYAIKRSKQNANDEEENRSITVRVFAFIALIWGIIYALPEIVKVIIHGVPCKRKGIRSKLAIGKELDRSVQKRTNQIKVCDEKESDRRVSISYSNCIRKYLRTIWKWAKTAKPNPYSCESYRWLMTLFSISLILDIALLMHSDLEYEQYCLYISMIFGWLFVIFFLRVFKYFSFFGVFLQQVIFGDVIRFIFIFLLIILGFGTAMYMAVQGSSSTEDDGYSTFGKTLISMITLIAGLGDPPSFYDTRRPGICVAIFILYILMATVVILNALIAMMGTTCSELVGNVGNKHTHDRHWTFERLSVILFFESIFPEKWIKRVGKEVKTNRETRRHLEIRSLKDLDSKEIVDERANIHTTKDLPRAQNNKNATMDIYHINQFSVHV</sequence>
<evidence type="ECO:0000313" key="17">
    <source>
        <dbReference type="EMBL" id="WAR05533.1"/>
    </source>
</evidence>
<evidence type="ECO:0000256" key="3">
    <source>
        <dbReference type="ARBA" id="ARBA00022475"/>
    </source>
</evidence>
<feature type="compositionally biased region" description="Basic and acidic residues" evidence="14">
    <location>
        <begin position="297"/>
        <end position="327"/>
    </location>
</feature>
<evidence type="ECO:0000256" key="8">
    <source>
        <dbReference type="ARBA" id="ARBA00022837"/>
    </source>
</evidence>
<dbReference type="InterPro" id="IPR002110">
    <property type="entry name" value="Ankyrin_rpt"/>
</dbReference>
<keyword evidence="13" id="KW-0040">ANK repeat</keyword>
<evidence type="ECO:0000256" key="4">
    <source>
        <dbReference type="ARBA" id="ARBA00022568"/>
    </source>
</evidence>
<evidence type="ECO:0000256" key="11">
    <source>
        <dbReference type="ARBA" id="ARBA00023136"/>
    </source>
</evidence>
<evidence type="ECO:0000256" key="14">
    <source>
        <dbReference type="SAM" id="MobiDB-lite"/>
    </source>
</evidence>
<evidence type="ECO:0000313" key="18">
    <source>
        <dbReference type="Proteomes" id="UP001164746"/>
    </source>
</evidence>
<feature type="compositionally biased region" description="Polar residues" evidence="14">
    <location>
        <begin position="284"/>
        <end position="296"/>
    </location>
</feature>
<feature type="domain" description="Ion transport" evidence="16">
    <location>
        <begin position="426"/>
        <end position="728"/>
    </location>
</feature>
<evidence type="ECO:0000256" key="13">
    <source>
        <dbReference type="PROSITE-ProRule" id="PRU00023"/>
    </source>
</evidence>
<keyword evidence="7" id="KW-0677">Repeat</keyword>
<evidence type="ECO:0000256" key="2">
    <source>
        <dbReference type="ARBA" id="ARBA00022448"/>
    </source>
</evidence>
<accession>A0ABY7E6C3</accession>
<dbReference type="InterPro" id="IPR036770">
    <property type="entry name" value="Ankyrin_rpt-contain_sf"/>
</dbReference>
<evidence type="ECO:0000256" key="15">
    <source>
        <dbReference type="SAM" id="Phobius"/>
    </source>
</evidence>
<feature type="transmembrane region" description="Helical" evidence="15">
    <location>
        <begin position="430"/>
        <end position="451"/>
    </location>
</feature>
<organism evidence="17 18">
    <name type="scientific">Mya arenaria</name>
    <name type="common">Soft-shell clam</name>
    <dbReference type="NCBI Taxonomy" id="6604"/>
    <lineage>
        <taxon>Eukaryota</taxon>
        <taxon>Metazoa</taxon>
        <taxon>Spiralia</taxon>
        <taxon>Lophotrochozoa</taxon>
        <taxon>Mollusca</taxon>
        <taxon>Bivalvia</taxon>
        <taxon>Autobranchia</taxon>
        <taxon>Heteroconchia</taxon>
        <taxon>Euheterodonta</taxon>
        <taxon>Imparidentia</taxon>
        <taxon>Neoheterodontei</taxon>
        <taxon>Myida</taxon>
        <taxon>Myoidea</taxon>
        <taxon>Myidae</taxon>
        <taxon>Mya</taxon>
    </lineage>
</organism>
<keyword evidence="8" id="KW-0106">Calcium</keyword>
<feature type="transmembrane region" description="Helical" evidence="15">
    <location>
        <begin position="667"/>
        <end position="685"/>
    </location>
</feature>
<proteinExistence type="predicted"/>
<dbReference type="Pfam" id="PF00520">
    <property type="entry name" value="Ion_trans"/>
    <property type="match status" value="1"/>
</dbReference>
<evidence type="ECO:0000256" key="9">
    <source>
        <dbReference type="ARBA" id="ARBA00022989"/>
    </source>
</evidence>
<evidence type="ECO:0000259" key="16">
    <source>
        <dbReference type="Pfam" id="PF00520"/>
    </source>
</evidence>
<dbReference type="InterPro" id="IPR005821">
    <property type="entry name" value="Ion_trans_dom"/>
</dbReference>
<dbReference type="EMBL" id="CP111016">
    <property type="protein sequence ID" value="WAR05533.1"/>
    <property type="molecule type" value="Genomic_DNA"/>
</dbReference>